<feature type="chain" id="PRO_5010318663" evidence="2">
    <location>
        <begin position="22"/>
        <end position="285"/>
    </location>
</feature>
<dbReference type="SUPFAM" id="SSF53850">
    <property type="entry name" value="Periplasmic binding protein-like II"/>
    <property type="match status" value="1"/>
</dbReference>
<protein>
    <submittedName>
        <fullName evidence="4">Amino acid ABC transporter substrate-binding protein, PAAT family</fullName>
    </submittedName>
</protein>
<sequence length="285" mass="31344">MKKSLKLLLALVSLIAAGALAACSNGGSSSKEESKTKQTEIVVATDGATKPFTYSDNQGNLTGYDIEVARAVFDKLPEYKVTYQAVDFSGIVPGLDSGRYQMGANDFGWSKERAEKYNFSSPISKSNNAVLTKDGNYKTLEDLAGKSTIGNPASNYTKIINDWNNAHPDKKINISYSSDSTSINTRFNQIESGKIDFMLYDKISLQSSIKDQGFDSLKIQDIDTSTGDPEHDGYEYFLFAKDDAGKELQTKVNKVLAELEKDGTLKKLSEKFFDGDFVPEASKFK</sequence>
<evidence type="ECO:0000256" key="1">
    <source>
        <dbReference type="ARBA" id="ARBA00022729"/>
    </source>
</evidence>
<feature type="domain" description="Solute-binding protein family 3/N-terminal" evidence="3">
    <location>
        <begin position="40"/>
        <end position="276"/>
    </location>
</feature>
<dbReference type="EMBL" id="FOTJ01000004">
    <property type="protein sequence ID" value="SFL29765.1"/>
    <property type="molecule type" value="Genomic_DNA"/>
</dbReference>
<gene>
    <name evidence="4" type="ORF">SAMN05216438_10467</name>
</gene>
<evidence type="ECO:0000313" key="5">
    <source>
        <dbReference type="Proteomes" id="UP000181969"/>
    </source>
</evidence>
<dbReference type="Pfam" id="PF00497">
    <property type="entry name" value="SBP_bac_3"/>
    <property type="match status" value="1"/>
</dbReference>
<dbReference type="Gene3D" id="3.40.190.10">
    <property type="entry name" value="Periplasmic binding protein-like II"/>
    <property type="match status" value="2"/>
</dbReference>
<accession>A0A1I4GIG4</accession>
<dbReference type="InterPro" id="IPR001638">
    <property type="entry name" value="Solute-binding_3/MltF_N"/>
</dbReference>
<dbReference type="PANTHER" id="PTHR35936">
    <property type="entry name" value="MEMBRANE-BOUND LYTIC MUREIN TRANSGLYCOSYLASE F"/>
    <property type="match status" value="1"/>
</dbReference>
<dbReference type="PANTHER" id="PTHR35936:SF19">
    <property type="entry name" value="AMINO-ACID-BINDING PROTEIN YXEM-RELATED"/>
    <property type="match status" value="1"/>
</dbReference>
<reference evidence="4 5" key="1">
    <citation type="submission" date="2016-10" db="EMBL/GenBank/DDBJ databases">
        <authorList>
            <person name="de Groot N.N."/>
        </authorList>
    </citation>
    <scope>NUCLEOTIDE SEQUENCE [LARGE SCALE GENOMIC DNA]</scope>
    <source>
        <strain evidence="4 5">M79</strain>
    </source>
</reference>
<dbReference type="PROSITE" id="PS51257">
    <property type="entry name" value="PROKAR_LIPOPROTEIN"/>
    <property type="match status" value="1"/>
</dbReference>
<evidence type="ECO:0000313" key="4">
    <source>
        <dbReference type="EMBL" id="SFL29765.1"/>
    </source>
</evidence>
<evidence type="ECO:0000259" key="3">
    <source>
        <dbReference type="SMART" id="SM00062"/>
    </source>
</evidence>
<proteinExistence type="predicted"/>
<dbReference type="SMART" id="SM00062">
    <property type="entry name" value="PBPb"/>
    <property type="match status" value="1"/>
</dbReference>
<dbReference type="OrthoDB" id="8613538at2"/>
<dbReference type="Proteomes" id="UP000181969">
    <property type="component" value="Unassembled WGS sequence"/>
</dbReference>
<dbReference type="AlphaFoldDB" id="A0A1I4GIG4"/>
<name>A0A1I4GIG4_9LACT</name>
<dbReference type="CDD" id="cd13710">
    <property type="entry name" value="PBP2_TcyK"/>
    <property type="match status" value="1"/>
</dbReference>
<keyword evidence="1 2" id="KW-0732">Signal</keyword>
<evidence type="ECO:0000256" key="2">
    <source>
        <dbReference type="SAM" id="SignalP"/>
    </source>
</evidence>
<dbReference type="RefSeq" id="WP_074750944.1">
    <property type="nucleotide sequence ID" value="NZ_CAXVJC010000009.1"/>
</dbReference>
<organism evidence="4 5">
    <name type="scientific">Lactococcus garvieae</name>
    <dbReference type="NCBI Taxonomy" id="1363"/>
    <lineage>
        <taxon>Bacteria</taxon>
        <taxon>Bacillati</taxon>
        <taxon>Bacillota</taxon>
        <taxon>Bacilli</taxon>
        <taxon>Lactobacillales</taxon>
        <taxon>Streptococcaceae</taxon>
        <taxon>Lactococcus</taxon>
    </lineage>
</organism>
<feature type="signal peptide" evidence="2">
    <location>
        <begin position="1"/>
        <end position="21"/>
    </location>
</feature>